<feature type="signal peptide" evidence="1">
    <location>
        <begin position="1"/>
        <end position="21"/>
    </location>
</feature>
<gene>
    <name evidence="2" type="ORF">THF1D04_50227</name>
</gene>
<accession>A0AAU9QA56</accession>
<keyword evidence="1" id="KW-0732">Signal</keyword>
<name>A0AAU9QA56_9VIBR</name>
<dbReference type="EMBL" id="CAKMTQ010000045">
    <property type="protein sequence ID" value="CAH1538198.1"/>
    <property type="molecule type" value="Genomic_DNA"/>
</dbReference>
<reference evidence="2" key="1">
    <citation type="submission" date="2022-01" db="EMBL/GenBank/DDBJ databases">
        <authorList>
            <person name="Lagorce A."/>
        </authorList>
    </citation>
    <scope>NUCLEOTIDE SEQUENCE</scope>
    <source>
        <strain evidence="2">Th15_F1_D04</strain>
    </source>
</reference>
<dbReference type="AlphaFoldDB" id="A0AAU9QA56"/>
<evidence type="ECO:0000313" key="2">
    <source>
        <dbReference type="EMBL" id="CAH1538198.1"/>
    </source>
</evidence>
<sequence>MKKTTLILLIVFSAVSGPVNALSQFLDLSRNDFTHAYINHFSYFYITPEVPTQEEESFRCLSQSALRNNWHFSYWPYGEFSLLQPTLFFFFSAELSFCDNTIIYLINK</sequence>
<comment type="caution">
    <text evidence="2">The sequence shown here is derived from an EMBL/GenBank/DDBJ whole genome shotgun (WGS) entry which is preliminary data.</text>
</comment>
<dbReference type="Proteomes" id="UP001295420">
    <property type="component" value="Unassembled WGS sequence"/>
</dbReference>
<feature type="chain" id="PRO_5043796044" evidence="1">
    <location>
        <begin position="22"/>
        <end position="108"/>
    </location>
</feature>
<organism evidence="2 3">
    <name type="scientific">Vibrio owensii</name>
    <dbReference type="NCBI Taxonomy" id="696485"/>
    <lineage>
        <taxon>Bacteria</taxon>
        <taxon>Pseudomonadati</taxon>
        <taxon>Pseudomonadota</taxon>
        <taxon>Gammaproteobacteria</taxon>
        <taxon>Vibrionales</taxon>
        <taxon>Vibrionaceae</taxon>
        <taxon>Vibrio</taxon>
    </lineage>
</organism>
<evidence type="ECO:0000256" key="1">
    <source>
        <dbReference type="SAM" id="SignalP"/>
    </source>
</evidence>
<evidence type="ECO:0000313" key="3">
    <source>
        <dbReference type="Proteomes" id="UP001295420"/>
    </source>
</evidence>
<protein>
    <submittedName>
        <fullName evidence="2">Uncharacterized protein</fullName>
    </submittedName>
</protein>
<dbReference type="RefSeq" id="WP_354389936.1">
    <property type="nucleotide sequence ID" value="NZ_CAKMTQ010000045.1"/>
</dbReference>
<proteinExistence type="predicted"/>